<sequence length="180" mass="17635">MVRIAAVSASDPAVRTSASAGAASLIAVCPVVAAPLPQGAGVGLKPVEAGHMRTPADAVAPGLMSAGAAGRVDAARTCEEQPADAVAAAVSGMSAGAAGRVDAARTCEEQPADAVAAAVSGMSAGAAGRVDAARTREQELPEPSRALNAELRTADRSGCCRGRRAEPAASGPEGIRRARS</sequence>
<proteinExistence type="predicted"/>
<accession>A0A498R1C1</accession>
<evidence type="ECO:0000256" key="1">
    <source>
        <dbReference type="SAM" id="MobiDB-lite"/>
    </source>
</evidence>
<dbReference type="Proteomes" id="UP000268285">
    <property type="component" value="Unassembled WGS sequence"/>
</dbReference>
<keyword evidence="3" id="KW-1185">Reference proteome</keyword>
<feature type="region of interest" description="Disordered" evidence="1">
    <location>
        <begin position="130"/>
        <end position="180"/>
    </location>
</feature>
<protein>
    <submittedName>
        <fullName evidence="2">Uncharacterized protein</fullName>
    </submittedName>
</protein>
<gene>
    <name evidence="2" type="ORF">LAUMK142_05689</name>
</gene>
<dbReference type="EMBL" id="UPHU01000001">
    <property type="protein sequence ID" value="VBA56802.1"/>
    <property type="molecule type" value="Genomic_DNA"/>
</dbReference>
<reference evidence="2 3" key="1">
    <citation type="submission" date="2018-09" db="EMBL/GenBank/DDBJ databases">
        <authorList>
            <person name="Tagini F."/>
        </authorList>
    </citation>
    <scope>NUCLEOTIDE SEQUENCE [LARGE SCALE GENOMIC DNA]</scope>
    <source>
        <strain evidence="2 3">MK142</strain>
    </source>
</reference>
<name>A0A498R1C1_9MYCO</name>
<evidence type="ECO:0000313" key="3">
    <source>
        <dbReference type="Proteomes" id="UP000268285"/>
    </source>
</evidence>
<dbReference type="AlphaFoldDB" id="A0A498R1C1"/>
<organism evidence="2 3">
    <name type="scientific">Mycobacterium pseudokansasii</name>
    <dbReference type="NCBI Taxonomy" id="2341080"/>
    <lineage>
        <taxon>Bacteria</taxon>
        <taxon>Bacillati</taxon>
        <taxon>Actinomycetota</taxon>
        <taxon>Actinomycetes</taxon>
        <taxon>Mycobacteriales</taxon>
        <taxon>Mycobacteriaceae</taxon>
        <taxon>Mycobacterium</taxon>
    </lineage>
</organism>
<evidence type="ECO:0000313" key="2">
    <source>
        <dbReference type="EMBL" id="VBA56802.1"/>
    </source>
</evidence>